<dbReference type="InterPro" id="IPR008984">
    <property type="entry name" value="SMAD_FHA_dom_sf"/>
</dbReference>
<evidence type="ECO:0000313" key="2">
    <source>
        <dbReference type="EMBL" id="SPO61880.1"/>
    </source>
</evidence>
<accession>A0AAQ1PA42</accession>
<protein>
    <submittedName>
        <fullName evidence="2">Signal peptide protein</fullName>
    </submittedName>
</protein>
<dbReference type="Pfam" id="PF00498">
    <property type="entry name" value="FHA"/>
    <property type="match status" value="1"/>
</dbReference>
<evidence type="ECO:0000313" key="3">
    <source>
        <dbReference type="Proteomes" id="UP000294335"/>
    </source>
</evidence>
<sequence length="185" mass="20408">MSTLTLSITNLDQLQHNVTARHQFDCTGGTIGSAKATWQINDREQSVAPIHCEIRWIEGSFCVIDRCQRTYLNDSLHSLGSLTARRLLEGDQLRIGAYRLQAQLAPADARSLEDLFSPEQRTLDHWLRDVPPNTCQATAVAPQTVTDICSAFEPSMGNDPLEALDAEAAPAQQSPLERLIAGDRP</sequence>
<dbReference type="Proteomes" id="UP000294335">
    <property type="component" value="Unassembled WGS sequence"/>
</dbReference>
<dbReference type="SUPFAM" id="SSF49879">
    <property type="entry name" value="SMAD/FHA domain"/>
    <property type="match status" value="1"/>
</dbReference>
<name>A0AAQ1PA42_9PSED</name>
<keyword evidence="3" id="KW-1185">Reference proteome</keyword>
<dbReference type="InterPro" id="IPR000253">
    <property type="entry name" value="FHA_dom"/>
</dbReference>
<dbReference type="AlphaFoldDB" id="A0AAQ1PA42"/>
<evidence type="ECO:0000259" key="1">
    <source>
        <dbReference type="Pfam" id="PF00498"/>
    </source>
</evidence>
<dbReference type="Gene3D" id="2.60.200.20">
    <property type="match status" value="1"/>
</dbReference>
<proteinExistence type="predicted"/>
<dbReference type="CDD" id="cd00060">
    <property type="entry name" value="FHA"/>
    <property type="match status" value="1"/>
</dbReference>
<dbReference type="RefSeq" id="WP_133974047.1">
    <property type="nucleotide sequence ID" value="NZ_OPYN01000156.1"/>
</dbReference>
<reference evidence="2 3" key="1">
    <citation type="submission" date="2018-02" db="EMBL/GenBank/DDBJ databases">
        <authorList>
            <person name="Dubost A."/>
        </authorList>
    </citation>
    <scope>NUCLEOTIDE SEQUENCE [LARGE SCALE GENOMIC DNA]</scope>
    <source>
        <strain evidence="3">JV551A3</strain>
    </source>
</reference>
<gene>
    <name evidence="2" type="ORF">JV551A3_V1_1560037</name>
</gene>
<organism evidence="2 3">
    <name type="scientific">Pseudomonas inefficax</name>
    <dbReference type="NCBI Taxonomy" id="2078786"/>
    <lineage>
        <taxon>Bacteria</taxon>
        <taxon>Pseudomonadati</taxon>
        <taxon>Pseudomonadota</taxon>
        <taxon>Gammaproteobacteria</taxon>
        <taxon>Pseudomonadales</taxon>
        <taxon>Pseudomonadaceae</taxon>
        <taxon>Pseudomonas</taxon>
    </lineage>
</organism>
<comment type="caution">
    <text evidence="2">The sequence shown here is derived from an EMBL/GenBank/DDBJ whole genome shotgun (WGS) entry which is preliminary data.</text>
</comment>
<dbReference type="EMBL" id="OPYN01000156">
    <property type="protein sequence ID" value="SPO61880.1"/>
    <property type="molecule type" value="Genomic_DNA"/>
</dbReference>
<feature type="domain" description="FHA" evidence="1">
    <location>
        <begin position="30"/>
        <end position="96"/>
    </location>
</feature>